<evidence type="ECO:0000313" key="1">
    <source>
        <dbReference type="EMBL" id="GHF38535.1"/>
    </source>
</evidence>
<reference evidence="1" key="1">
    <citation type="journal article" date="2014" name="Int. J. Syst. Evol. Microbiol.">
        <title>Complete genome sequence of Corynebacterium casei LMG S-19264T (=DSM 44701T), isolated from a smear-ripened cheese.</title>
        <authorList>
            <consortium name="US DOE Joint Genome Institute (JGI-PGF)"/>
            <person name="Walter F."/>
            <person name="Albersmeier A."/>
            <person name="Kalinowski J."/>
            <person name="Ruckert C."/>
        </authorList>
    </citation>
    <scope>NUCLEOTIDE SEQUENCE</scope>
    <source>
        <strain evidence="1">JCM 4059</strain>
    </source>
</reference>
<dbReference type="AlphaFoldDB" id="A0A919B0U1"/>
<sequence>MPQASVVQRRRVVLDDNLISFADLPFLEYRLVLLTTGILITEARFDETACYRVFTSDLADEDDMEELAVFEQERDLSLTENAITFEYVSCPHPALPGSTWHTHRLIVRTMDGAA</sequence>
<organism evidence="1 2">
    <name type="scientific">Streptomyces mashuensis</name>
    <dbReference type="NCBI Taxonomy" id="33904"/>
    <lineage>
        <taxon>Bacteria</taxon>
        <taxon>Bacillati</taxon>
        <taxon>Actinomycetota</taxon>
        <taxon>Actinomycetes</taxon>
        <taxon>Kitasatosporales</taxon>
        <taxon>Streptomycetaceae</taxon>
        <taxon>Streptomyces</taxon>
    </lineage>
</organism>
<comment type="caution">
    <text evidence="1">The sequence shown here is derived from an EMBL/GenBank/DDBJ whole genome shotgun (WGS) entry which is preliminary data.</text>
</comment>
<keyword evidence="2" id="KW-1185">Reference proteome</keyword>
<dbReference type="Proteomes" id="UP000638313">
    <property type="component" value="Unassembled WGS sequence"/>
</dbReference>
<accession>A0A919B0U1</accession>
<dbReference type="EMBL" id="BNBD01000003">
    <property type="protein sequence ID" value="GHF38535.1"/>
    <property type="molecule type" value="Genomic_DNA"/>
</dbReference>
<proteinExistence type="predicted"/>
<name>A0A919B0U1_9ACTN</name>
<gene>
    <name evidence="1" type="ORF">GCM10010218_19600</name>
</gene>
<evidence type="ECO:0000313" key="2">
    <source>
        <dbReference type="Proteomes" id="UP000638313"/>
    </source>
</evidence>
<reference evidence="1" key="2">
    <citation type="submission" date="2020-09" db="EMBL/GenBank/DDBJ databases">
        <authorList>
            <person name="Sun Q."/>
            <person name="Ohkuma M."/>
        </authorList>
    </citation>
    <scope>NUCLEOTIDE SEQUENCE</scope>
    <source>
        <strain evidence="1">JCM 4059</strain>
    </source>
</reference>
<protein>
    <submittedName>
        <fullName evidence="1">Uncharacterized protein</fullName>
    </submittedName>
</protein>